<accession>A0A0D2PP11</accession>
<evidence type="ECO:0000256" key="1">
    <source>
        <dbReference type="SAM" id="MobiDB-lite"/>
    </source>
</evidence>
<dbReference type="Pfam" id="PF20411">
    <property type="entry name" value="DUF6697"/>
    <property type="match status" value="1"/>
</dbReference>
<dbReference type="OrthoDB" id="3176940at2759"/>
<gene>
    <name evidence="3" type="ORF">HYPSUDRAFT_202760</name>
</gene>
<keyword evidence="4" id="KW-1185">Reference proteome</keyword>
<evidence type="ECO:0000313" key="3">
    <source>
        <dbReference type="EMBL" id="KJA21625.1"/>
    </source>
</evidence>
<evidence type="ECO:0000259" key="2">
    <source>
        <dbReference type="Pfam" id="PF20411"/>
    </source>
</evidence>
<dbReference type="EMBL" id="KN817556">
    <property type="protein sequence ID" value="KJA21625.1"/>
    <property type="molecule type" value="Genomic_DNA"/>
</dbReference>
<dbReference type="AlphaFoldDB" id="A0A0D2PP11"/>
<feature type="compositionally biased region" description="Basic and acidic residues" evidence="1">
    <location>
        <begin position="414"/>
        <end position="425"/>
    </location>
</feature>
<proteinExistence type="predicted"/>
<reference evidence="4" key="1">
    <citation type="submission" date="2014-04" db="EMBL/GenBank/DDBJ databases">
        <title>Evolutionary Origins and Diversification of the Mycorrhizal Mutualists.</title>
        <authorList>
            <consortium name="DOE Joint Genome Institute"/>
            <consortium name="Mycorrhizal Genomics Consortium"/>
            <person name="Kohler A."/>
            <person name="Kuo A."/>
            <person name="Nagy L.G."/>
            <person name="Floudas D."/>
            <person name="Copeland A."/>
            <person name="Barry K.W."/>
            <person name="Cichocki N."/>
            <person name="Veneault-Fourrey C."/>
            <person name="LaButti K."/>
            <person name="Lindquist E.A."/>
            <person name="Lipzen A."/>
            <person name="Lundell T."/>
            <person name="Morin E."/>
            <person name="Murat C."/>
            <person name="Riley R."/>
            <person name="Ohm R."/>
            <person name="Sun H."/>
            <person name="Tunlid A."/>
            <person name="Henrissat B."/>
            <person name="Grigoriev I.V."/>
            <person name="Hibbett D.S."/>
            <person name="Martin F."/>
        </authorList>
    </citation>
    <scope>NUCLEOTIDE SEQUENCE [LARGE SCALE GENOMIC DNA]</scope>
    <source>
        <strain evidence="4">FD-334 SS-4</strain>
    </source>
</reference>
<name>A0A0D2PP11_HYPSF</name>
<organism evidence="3 4">
    <name type="scientific">Hypholoma sublateritium (strain FD-334 SS-4)</name>
    <dbReference type="NCBI Taxonomy" id="945553"/>
    <lineage>
        <taxon>Eukaryota</taxon>
        <taxon>Fungi</taxon>
        <taxon>Dikarya</taxon>
        <taxon>Basidiomycota</taxon>
        <taxon>Agaricomycotina</taxon>
        <taxon>Agaricomycetes</taxon>
        <taxon>Agaricomycetidae</taxon>
        <taxon>Agaricales</taxon>
        <taxon>Agaricineae</taxon>
        <taxon>Strophariaceae</taxon>
        <taxon>Hypholoma</taxon>
    </lineage>
</organism>
<evidence type="ECO:0000313" key="4">
    <source>
        <dbReference type="Proteomes" id="UP000054270"/>
    </source>
</evidence>
<feature type="compositionally biased region" description="Acidic residues" evidence="1">
    <location>
        <begin position="390"/>
        <end position="400"/>
    </location>
</feature>
<dbReference type="Proteomes" id="UP000054270">
    <property type="component" value="Unassembled WGS sequence"/>
</dbReference>
<feature type="compositionally biased region" description="Basic and acidic residues" evidence="1">
    <location>
        <begin position="363"/>
        <end position="384"/>
    </location>
</feature>
<dbReference type="STRING" id="945553.A0A0D2PP11"/>
<dbReference type="InterPro" id="IPR046520">
    <property type="entry name" value="DUF6697"/>
</dbReference>
<feature type="region of interest" description="Disordered" evidence="1">
    <location>
        <begin position="466"/>
        <end position="505"/>
    </location>
</feature>
<sequence>MSARVKLERTRNVAVDEGAFDVKREANDLRLEFKEEEDDNTIHGKSDPGLYSPPFRQKRFVFAGVVVPTLAAVLQRKAEEEKSDLKKLALLKNPKVKKDMRMTLLSSTLRDRLKPIGLDIQDQYFTIDQATREVVVTRLFMSKTYGGNMQMTCPIPSREFLDVHGMDDFMFLPTGFQPEAPLLPGAPGLWFNNNADEEGFNQVQRVFVQVVPVVGSKKSVYQFMGMYRVRPAVPAYLTVEEYAAQSPQFHNKWAAGLLKMEWGLPICARALLRRELGREPTRQEVKYAVETRTAQCKEVPPHEIKAAFLQGKERMYIWTMKCVGYDNNFQRELSEKYPIWQPPPPKSKNHKKKLDKKGSVTVDKIKSDDQKPRRGKKPKVEEMAKGVPDVDSEMDDDLEYVDPPVTHSRKRKREATCDVELHSGNESDGGLEYVNPQPTPRPRKRTRVDMDVAINNESDDDLEYIDQPVSLPRKKRSTTPDAVPDVTGSVSDDELEYVDSPPISYSDDIISIADEDETPVYYKRTEGTFESPICL</sequence>
<protein>
    <recommendedName>
        <fullName evidence="2">DUF6697 domain-containing protein</fullName>
    </recommendedName>
</protein>
<feature type="domain" description="DUF6697" evidence="2">
    <location>
        <begin position="136"/>
        <end position="336"/>
    </location>
</feature>
<feature type="region of interest" description="Disordered" evidence="1">
    <location>
        <begin position="336"/>
        <end position="448"/>
    </location>
</feature>